<organism evidence="2 3">
    <name type="scientific">Hypsibius exemplaris</name>
    <name type="common">Freshwater tardigrade</name>
    <dbReference type="NCBI Taxonomy" id="2072580"/>
    <lineage>
        <taxon>Eukaryota</taxon>
        <taxon>Metazoa</taxon>
        <taxon>Ecdysozoa</taxon>
        <taxon>Tardigrada</taxon>
        <taxon>Eutardigrada</taxon>
        <taxon>Parachela</taxon>
        <taxon>Hypsibioidea</taxon>
        <taxon>Hypsibiidae</taxon>
        <taxon>Hypsibius</taxon>
    </lineage>
</organism>
<keyword evidence="3" id="KW-1185">Reference proteome</keyword>
<dbReference type="Proteomes" id="UP000192578">
    <property type="component" value="Unassembled WGS sequence"/>
</dbReference>
<dbReference type="OrthoDB" id="6128849at2759"/>
<dbReference type="EMBL" id="MTYJ01000128">
    <property type="protein sequence ID" value="OQV13208.1"/>
    <property type="molecule type" value="Genomic_DNA"/>
</dbReference>
<reference evidence="3" key="1">
    <citation type="submission" date="2017-01" db="EMBL/GenBank/DDBJ databases">
        <title>Comparative genomics of anhydrobiosis in the tardigrade Hypsibius dujardini.</title>
        <authorList>
            <person name="Yoshida Y."/>
            <person name="Koutsovoulos G."/>
            <person name="Laetsch D."/>
            <person name="Stevens L."/>
            <person name="Kumar S."/>
            <person name="Horikawa D."/>
            <person name="Ishino K."/>
            <person name="Komine S."/>
            <person name="Tomita M."/>
            <person name="Blaxter M."/>
            <person name="Arakawa K."/>
        </authorList>
    </citation>
    <scope>NUCLEOTIDE SEQUENCE [LARGE SCALE GENOMIC DNA]</scope>
    <source>
        <strain evidence="3">Z151</strain>
    </source>
</reference>
<protein>
    <submittedName>
        <fullName evidence="2">Uncharacterized protein</fullName>
    </submittedName>
</protein>
<comment type="caution">
    <text evidence="2">The sequence shown here is derived from an EMBL/GenBank/DDBJ whole genome shotgun (WGS) entry which is preliminary data.</text>
</comment>
<evidence type="ECO:0000256" key="1">
    <source>
        <dbReference type="SAM" id="MobiDB-lite"/>
    </source>
</evidence>
<gene>
    <name evidence="2" type="ORF">BV898_12532</name>
</gene>
<sequence length="400" mass="44160">MVLHVTWYLNACKQETTKFSPFELVYGQVPVFPIDVALGNEVSEQMADIDDYIETTQEWLTRAKEIVQERVNATHNKGAPYFNAKHGEVSFSVGDLVSPPKLKERALKERHQESVVHVKKLKPFDSRYDNESPLPVEAGGQVDGNGPLTDGGDENDPSSNEQVDVAHEPIAPSFFENRGRWRNPSPRPAPILHARPLTPNTTTDTDDQQSTDTIPNLRTRLAAIVGKSAANGILPSMFSTFYAERPLFFAIQHVAQVMGDDCAAFTKTAATMYLLLEGLTTEFLNSLCNQHYRQKPQLTSTSRATAAPIAGNCLSLLDHRPPCLPCGASNRISTLGLFQSAQEPRSLTVAEIRQAFRIGLDQIAAVMPDSRPGIQTLVNELTPRRKTLVNLSNERSASQL</sequence>
<name>A0A1W0WDE0_HYPEX</name>
<proteinExistence type="predicted"/>
<accession>A0A1W0WDE0</accession>
<feature type="region of interest" description="Disordered" evidence="1">
    <location>
        <begin position="126"/>
        <end position="212"/>
    </location>
</feature>
<dbReference type="AlphaFoldDB" id="A0A1W0WDE0"/>
<evidence type="ECO:0000313" key="3">
    <source>
        <dbReference type="Proteomes" id="UP000192578"/>
    </source>
</evidence>
<evidence type="ECO:0000313" key="2">
    <source>
        <dbReference type="EMBL" id="OQV13208.1"/>
    </source>
</evidence>